<keyword evidence="3" id="KW-1185">Reference proteome</keyword>
<accession>A0AAE2VW59</accession>
<protein>
    <recommendedName>
        <fullName evidence="4">HEAT repeat domain-containing protein</fullName>
    </recommendedName>
</protein>
<evidence type="ECO:0000256" key="1">
    <source>
        <dbReference type="SAM" id="SignalP"/>
    </source>
</evidence>
<dbReference type="Proteomes" id="UP000732193">
    <property type="component" value="Unassembled WGS sequence"/>
</dbReference>
<dbReference type="AlphaFoldDB" id="A0AAE2VW59"/>
<organism evidence="2 3">
    <name type="scientific">Sulfitobacter geojensis</name>
    <dbReference type="NCBI Taxonomy" id="1342299"/>
    <lineage>
        <taxon>Bacteria</taxon>
        <taxon>Pseudomonadati</taxon>
        <taxon>Pseudomonadota</taxon>
        <taxon>Alphaproteobacteria</taxon>
        <taxon>Rhodobacterales</taxon>
        <taxon>Roseobacteraceae</taxon>
        <taxon>Sulfitobacter</taxon>
    </lineage>
</organism>
<dbReference type="PROSITE" id="PS51318">
    <property type="entry name" value="TAT"/>
    <property type="match status" value="1"/>
</dbReference>
<evidence type="ECO:0000313" key="3">
    <source>
        <dbReference type="Proteomes" id="UP000732193"/>
    </source>
</evidence>
<keyword evidence="1" id="KW-0732">Signal</keyword>
<feature type="chain" id="PRO_5042178602" description="HEAT repeat domain-containing protein" evidence="1">
    <location>
        <begin position="21"/>
        <end position="321"/>
    </location>
</feature>
<name>A0AAE2VW59_9RHOB</name>
<dbReference type="PROSITE" id="PS51257">
    <property type="entry name" value="PROKAR_LIPOPROTEIN"/>
    <property type="match status" value="1"/>
</dbReference>
<reference evidence="2 3" key="1">
    <citation type="submission" date="2021-01" db="EMBL/GenBank/DDBJ databases">
        <title>Diatom-associated Roseobacters Show Island Model of Population Structure.</title>
        <authorList>
            <person name="Qu L."/>
            <person name="Feng X."/>
            <person name="Chen Y."/>
            <person name="Li L."/>
            <person name="Wang X."/>
            <person name="Hu Z."/>
            <person name="Wang H."/>
            <person name="Luo H."/>
        </authorList>
    </citation>
    <scope>NUCLEOTIDE SEQUENCE [LARGE SCALE GENOMIC DNA]</scope>
    <source>
        <strain evidence="2 3">TR60-84</strain>
    </source>
</reference>
<dbReference type="InterPro" id="IPR006311">
    <property type="entry name" value="TAT_signal"/>
</dbReference>
<feature type="signal peptide" evidence="1">
    <location>
        <begin position="1"/>
        <end position="20"/>
    </location>
</feature>
<dbReference type="EMBL" id="JAFBRM010000001">
    <property type="protein sequence ID" value="MBM1712825.1"/>
    <property type="molecule type" value="Genomic_DNA"/>
</dbReference>
<proteinExistence type="predicted"/>
<gene>
    <name evidence="2" type="ORF">JQV55_04545</name>
</gene>
<evidence type="ECO:0000313" key="2">
    <source>
        <dbReference type="EMBL" id="MBM1712825.1"/>
    </source>
</evidence>
<sequence length="321" mass="34246">MPVRRTILALTAAAVFGSGAAPVALACAFHGYTPDPTLVDVLLATEEVVIARVEQGGRAFAPAETLAGPQVTQIALRPSAQTRIAAQHNADLLVLLARDGSYGPWQEVTPLEGAMGGVMRTVLSQHAAWQSGDLGPRVAFFARHLNASDPALRRLALREMDRADYATLRKSSLPRVAGLRQDLRQDDDALRPIRILLAGLSGDRSFVPLLSEALAKGVETGKPYLGAYATALIELDGVGGVEHIVARYLSDPDLAFDQREKLVQALALQYRVAPAGVRRSIARDVARLSRQDAGFAQSATRQFGSANRFNPSPAVGGATDR</sequence>
<dbReference type="RefSeq" id="WP_203241387.1">
    <property type="nucleotide sequence ID" value="NZ_JAFBRH010000001.1"/>
</dbReference>
<comment type="caution">
    <text evidence="2">The sequence shown here is derived from an EMBL/GenBank/DDBJ whole genome shotgun (WGS) entry which is preliminary data.</text>
</comment>
<evidence type="ECO:0008006" key="4">
    <source>
        <dbReference type="Google" id="ProtNLM"/>
    </source>
</evidence>